<protein>
    <recommendedName>
        <fullName evidence="4">C3H1-type domain-containing protein</fullName>
    </recommendedName>
</protein>
<feature type="compositionally biased region" description="Low complexity" evidence="2">
    <location>
        <begin position="854"/>
        <end position="873"/>
    </location>
</feature>
<dbReference type="HOGENOM" id="CLU_330437_0_0_1"/>
<dbReference type="AlphaFoldDB" id="Q2HGP3"/>
<evidence type="ECO:0000256" key="3">
    <source>
        <dbReference type="SAM" id="Phobius"/>
    </source>
</evidence>
<evidence type="ECO:0000256" key="2">
    <source>
        <dbReference type="SAM" id="MobiDB-lite"/>
    </source>
</evidence>
<keyword evidence="3" id="KW-1133">Transmembrane helix</keyword>
<keyword evidence="1" id="KW-0479">Metal-binding</keyword>
<feature type="zinc finger region" description="C3H1-type" evidence="1">
    <location>
        <begin position="567"/>
        <end position="596"/>
    </location>
</feature>
<feature type="compositionally biased region" description="Polar residues" evidence="2">
    <location>
        <begin position="206"/>
        <end position="235"/>
    </location>
</feature>
<feature type="compositionally biased region" description="Basic and acidic residues" evidence="2">
    <location>
        <begin position="839"/>
        <end position="848"/>
    </location>
</feature>
<name>Q2HGP3_CHAGB</name>
<dbReference type="OMA" id="PMEWATA"/>
<feature type="compositionally biased region" description="Low complexity" evidence="2">
    <location>
        <begin position="505"/>
        <end position="520"/>
    </location>
</feature>
<feature type="transmembrane region" description="Helical" evidence="3">
    <location>
        <begin position="991"/>
        <end position="1013"/>
    </location>
</feature>
<dbReference type="STRING" id="306901.Q2HGP3"/>
<reference evidence="6" key="1">
    <citation type="journal article" date="2015" name="Genome Announc.">
        <title>Draft genome sequence of the cellulolytic fungus Chaetomium globosum.</title>
        <authorList>
            <person name="Cuomo C.A."/>
            <person name="Untereiner W.A."/>
            <person name="Ma L.-J."/>
            <person name="Grabherr M."/>
            <person name="Birren B.W."/>
        </authorList>
    </citation>
    <scope>NUCLEOTIDE SEQUENCE [LARGE SCALE GENOMIC DNA]</scope>
    <source>
        <strain evidence="6">ATCC 6205 / CBS 148.51 / DSM 1962 / NBRC 6347 / NRRL 1970</strain>
    </source>
</reference>
<feature type="domain" description="C3H1-type" evidence="4">
    <location>
        <begin position="567"/>
        <end position="596"/>
    </location>
</feature>
<feature type="compositionally biased region" description="Polar residues" evidence="2">
    <location>
        <begin position="521"/>
        <end position="549"/>
    </location>
</feature>
<dbReference type="GO" id="GO:0008270">
    <property type="term" value="F:zinc ion binding"/>
    <property type="evidence" value="ECO:0007669"/>
    <property type="project" value="UniProtKB-KW"/>
</dbReference>
<feature type="region of interest" description="Disordered" evidence="2">
    <location>
        <begin position="486"/>
        <end position="564"/>
    </location>
</feature>
<proteinExistence type="predicted"/>
<keyword evidence="1" id="KW-0862">Zinc</keyword>
<keyword evidence="3" id="KW-0812">Transmembrane</keyword>
<keyword evidence="3" id="KW-0472">Membrane</keyword>
<gene>
    <name evidence="5" type="ORF">CHGG_00611</name>
</gene>
<dbReference type="Proteomes" id="UP000001056">
    <property type="component" value="Unassembled WGS sequence"/>
</dbReference>
<keyword evidence="1" id="KW-0863">Zinc-finger</keyword>
<dbReference type="GeneID" id="4387165"/>
<feature type="region of interest" description="Disordered" evidence="2">
    <location>
        <begin position="1"/>
        <end position="83"/>
    </location>
</feature>
<feature type="compositionally biased region" description="Low complexity" evidence="2">
    <location>
        <begin position="24"/>
        <end position="35"/>
    </location>
</feature>
<feature type="region of interest" description="Disordered" evidence="2">
    <location>
        <begin position="908"/>
        <end position="969"/>
    </location>
</feature>
<feature type="compositionally biased region" description="Polar residues" evidence="2">
    <location>
        <begin position="145"/>
        <end position="156"/>
    </location>
</feature>
<feature type="compositionally biased region" description="Basic and acidic residues" evidence="2">
    <location>
        <begin position="157"/>
        <end position="168"/>
    </location>
</feature>
<feature type="compositionally biased region" description="Pro residues" evidence="2">
    <location>
        <begin position="915"/>
        <end position="928"/>
    </location>
</feature>
<dbReference type="InParanoid" id="Q2HGP3"/>
<dbReference type="InterPro" id="IPR000571">
    <property type="entry name" value="Znf_CCCH"/>
</dbReference>
<feature type="region of interest" description="Disordered" evidence="2">
    <location>
        <begin position="822"/>
        <end position="875"/>
    </location>
</feature>
<dbReference type="VEuPathDB" id="FungiDB:CHGG_00611"/>
<evidence type="ECO:0000256" key="1">
    <source>
        <dbReference type="PROSITE-ProRule" id="PRU00723"/>
    </source>
</evidence>
<evidence type="ECO:0000313" key="5">
    <source>
        <dbReference type="EMBL" id="EAQ92376.1"/>
    </source>
</evidence>
<dbReference type="RefSeq" id="XP_001219832.1">
    <property type="nucleotide sequence ID" value="XM_001219831.1"/>
</dbReference>
<evidence type="ECO:0000313" key="6">
    <source>
        <dbReference type="Proteomes" id="UP000001056"/>
    </source>
</evidence>
<evidence type="ECO:0000259" key="4">
    <source>
        <dbReference type="PROSITE" id="PS50103"/>
    </source>
</evidence>
<feature type="compositionally biased region" description="Low complexity" evidence="2">
    <location>
        <begin position="626"/>
        <end position="663"/>
    </location>
</feature>
<accession>Q2HGP3</accession>
<feature type="compositionally biased region" description="Pro residues" evidence="2">
    <location>
        <begin position="936"/>
        <end position="952"/>
    </location>
</feature>
<dbReference type="PROSITE" id="PS50103">
    <property type="entry name" value="ZF_C3H1"/>
    <property type="match status" value="1"/>
</dbReference>
<feature type="region of interest" description="Disordered" evidence="2">
    <location>
        <begin position="145"/>
        <end position="235"/>
    </location>
</feature>
<feature type="region of interest" description="Disordered" evidence="2">
    <location>
        <begin position="784"/>
        <end position="806"/>
    </location>
</feature>
<organism evidence="5 6">
    <name type="scientific">Chaetomium globosum (strain ATCC 6205 / CBS 148.51 / DSM 1962 / NBRC 6347 / NRRL 1970)</name>
    <name type="common">Soil fungus</name>
    <dbReference type="NCBI Taxonomy" id="306901"/>
    <lineage>
        <taxon>Eukaryota</taxon>
        <taxon>Fungi</taxon>
        <taxon>Dikarya</taxon>
        <taxon>Ascomycota</taxon>
        <taxon>Pezizomycotina</taxon>
        <taxon>Sordariomycetes</taxon>
        <taxon>Sordariomycetidae</taxon>
        <taxon>Sordariales</taxon>
        <taxon>Chaetomiaceae</taxon>
        <taxon>Chaetomium</taxon>
    </lineage>
</organism>
<sequence length="1035" mass="110520">MDALRELSQAASPEKQHQETSEVSSRCSGTPSTSSEEASKSHTQSPGGGSPSSSLAENYKFTPDTTSSTIDMPPSSPLEAPPFKIITDSLPLAPSNSLGAPSWPAMSLHDHRRDQSLNEYYTQLEILMMDEEEVDEHTNNTENVMDSVESSNAQSTIHHDETTPDLGHRLGASDGAGTADDRQRYRHGQFGGFRPFSRFDQASRPIASNNWRAKSATESGTRPQPQLPSLMTGNNANNMVNSLSPITSSSYSHPYTPNRSPMTAPLNANMTGFAHPNPNPNLTPSPHPPPTPVSLPTPTLMAFSGRSTGHGHVHHLSGGGFGTPNIHPPTSAGGITNMAPISVQADSMALQMNNPGLHHTRTLSGSYTSNNNGVIQMNGGGGYGNGQDQGTATFPVTVSDNTLGYCFIRPNGTRTRLVPVDMLPYQLQGIPPQETGNERLVSLPVPAGVGSDGRSTNNQVLRAVTSPSGSSGGDAIQSHIDRILATPSEPQPLPPAYHHHHQHNNDNTTHSTSHLGHTSSNPAQSNQAQTQTSLTPTSQDPNNHPSPSHITINTSPTTPVPTPISNKRIKVYCDKWVHEGVCAFTQQGCKYKHEMPADKATQHQLGLFLGYPVWWKRRQGELARVQQQQKQQQQQQQQGGCEQSPSSSSSFSSSSSSSGSSSGAASAEERAVRLFLAPRGRAGLGGRLGGRNGAGCVSVDEEAGEGETEVASPTGALSEQVPRRGAVVSGGLAASRWGGNVGNLDGNNGDGIEHGSPRERLLPPSWRTPSSVEAARRDLHPRLQSYDGADPNPVSSHELALHRRTTPEPERGIRRFIGATNNTTNTHVSTPTAFATPDTRPRLWEEHHYVRRTLQPQPQSPSRPQGQLSSGGPATCHFALHHKTAATSTLFIINNNTDIPLRAPLRRPHATLDQTPPPPPPPPTPAPSAPHGKCPTPTPPHCCSPSRPAQPKPKPEPEPNLHQNLPAPLPGPGPGPVLVLVPVAVPVKTGIGIAVGIGIAICCCWGSWGRWLASLYHPTRRGEGRVDWLWLPELG</sequence>
<dbReference type="EMBL" id="CH408029">
    <property type="protein sequence ID" value="EAQ92376.1"/>
    <property type="molecule type" value="Genomic_DNA"/>
</dbReference>
<feature type="region of interest" description="Disordered" evidence="2">
    <location>
        <begin position="625"/>
        <end position="665"/>
    </location>
</feature>
<keyword evidence="6" id="KW-1185">Reference proteome</keyword>
<dbReference type="OrthoDB" id="5355510at2759"/>
<feature type="compositionally biased region" description="Polar residues" evidence="2">
    <location>
        <begin position="822"/>
        <end position="833"/>
    </location>
</feature>
<dbReference type="eggNOG" id="ENOG502ST3I">
    <property type="taxonomic scope" value="Eukaryota"/>
</dbReference>